<feature type="transmembrane region" description="Helical" evidence="7">
    <location>
        <begin position="13"/>
        <end position="33"/>
    </location>
</feature>
<evidence type="ECO:0000256" key="2">
    <source>
        <dbReference type="ARBA" id="ARBA00009772"/>
    </source>
</evidence>
<feature type="transmembrane region" description="Helical" evidence="7">
    <location>
        <begin position="45"/>
        <end position="63"/>
    </location>
</feature>
<evidence type="ECO:0000256" key="1">
    <source>
        <dbReference type="ARBA" id="ARBA00004651"/>
    </source>
</evidence>
<feature type="transmembrane region" description="Helical" evidence="7">
    <location>
        <begin position="187"/>
        <end position="209"/>
    </location>
</feature>
<dbReference type="Proteomes" id="UP000737171">
    <property type="component" value="Unassembled WGS sequence"/>
</dbReference>
<dbReference type="NCBIfam" id="TIGR01401">
    <property type="entry name" value="fliR_like_III"/>
    <property type="match status" value="1"/>
</dbReference>
<name>A0ABX2EL78_9BURK</name>
<dbReference type="InterPro" id="IPR002010">
    <property type="entry name" value="T3SS_IM_R"/>
</dbReference>
<dbReference type="PANTHER" id="PTHR30065">
    <property type="entry name" value="FLAGELLAR BIOSYNTHETIC PROTEIN FLIR"/>
    <property type="match status" value="1"/>
</dbReference>
<feature type="transmembrane region" description="Helical" evidence="7">
    <location>
        <begin position="221"/>
        <end position="241"/>
    </location>
</feature>
<gene>
    <name evidence="8" type="primary">sctT</name>
    <name evidence="8" type="ORF">HLB44_20625</name>
</gene>
<evidence type="ECO:0000256" key="5">
    <source>
        <dbReference type="ARBA" id="ARBA00022989"/>
    </source>
</evidence>
<evidence type="ECO:0000256" key="7">
    <source>
        <dbReference type="RuleBase" id="RU362072"/>
    </source>
</evidence>
<evidence type="ECO:0000256" key="3">
    <source>
        <dbReference type="ARBA" id="ARBA00022475"/>
    </source>
</evidence>
<organism evidence="8 9">
    <name type="scientific">Pseudaquabacterium terrae</name>
    <dbReference type="NCBI Taxonomy" id="2732868"/>
    <lineage>
        <taxon>Bacteria</taxon>
        <taxon>Pseudomonadati</taxon>
        <taxon>Pseudomonadota</taxon>
        <taxon>Betaproteobacteria</taxon>
        <taxon>Burkholderiales</taxon>
        <taxon>Sphaerotilaceae</taxon>
        <taxon>Pseudaquabacterium</taxon>
    </lineage>
</organism>
<accession>A0ABX2EL78</accession>
<comment type="subcellular location">
    <subcellularLocation>
        <location evidence="1 7">Cell membrane</location>
        <topology evidence="1 7">Multi-pass membrane protein</topology>
    </subcellularLocation>
</comment>
<comment type="similarity">
    <text evidence="2 7">Belongs to the FliR/MopE/SpaR family.</text>
</comment>
<keyword evidence="5 7" id="KW-1133">Transmembrane helix</keyword>
<dbReference type="PRINTS" id="PR00953">
    <property type="entry name" value="TYPE3IMRPROT"/>
</dbReference>
<keyword evidence="4 7" id="KW-0812">Transmembrane</keyword>
<dbReference type="PANTHER" id="PTHR30065:SF1">
    <property type="entry name" value="SURFACE PRESENTATION OF ANTIGENS PROTEIN SPAR"/>
    <property type="match status" value="1"/>
</dbReference>
<dbReference type="EMBL" id="JABRWJ010000006">
    <property type="protein sequence ID" value="NRF69409.1"/>
    <property type="molecule type" value="Genomic_DNA"/>
</dbReference>
<evidence type="ECO:0000256" key="4">
    <source>
        <dbReference type="ARBA" id="ARBA00022692"/>
    </source>
</evidence>
<feature type="transmembrane region" description="Helical" evidence="7">
    <location>
        <begin position="127"/>
        <end position="150"/>
    </location>
</feature>
<evidence type="ECO:0000313" key="8">
    <source>
        <dbReference type="EMBL" id="NRF69409.1"/>
    </source>
</evidence>
<evidence type="ECO:0000313" key="9">
    <source>
        <dbReference type="Proteomes" id="UP000737171"/>
    </source>
</evidence>
<reference evidence="8 9" key="1">
    <citation type="submission" date="2020-05" db="EMBL/GenBank/DDBJ databases">
        <title>Aquincola sp. isolate from soil.</title>
        <authorList>
            <person name="Han J."/>
            <person name="Kim D.-U."/>
        </authorList>
    </citation>
    <scope>NUCLEOTIDE SEQUENCE [LARGE SCALE GENOMIC DNA]</scope>
    <source>
        <strain evidence="8 9">S2</strain>
    </source>
</reference>
<dbReference type="RefSeq" id="WP_173126228.1">
    <property type="nucleotide sequence ID" value="NZ_JABRWJ010000006.1"/>
</dbReference>
<evidence type="ECO:0000256" key="6">
    <source>
        <dbReference type="ARBA" id="ARBA00023136"/>
    </source>
</evidence>
<keyword evidence="6 7" id="KW-0472">Membrane</keyword>
<dbReference type="InterPro" id="IPR006304">
    <property type="entry name" value="T3SS_SpaR/YscT"/>
</dbReference>
<comment type="caution">
    <text evidence="8">The sequence shown here is derived from an EMBL/GenBank/DDBJ whole genome shotgun (WGS) entry which is preliminary data.</text>
</comment>
<keyword evidence="9" id="KW-1185">Reference proteome</keyword>
<dbReference type="Pfam" id="PF01311">
    <property type="entry name" value="Bac_export_1"/>
    <property type="match status" value="1"/>
</dbReference>
<proteinExistence type="inferred from homology"/>
<feature type="transmembrane region" description="Helical" evidence="7">
    <location>
        <begin position="69"/>
        <end position="94"/>
    </location>
</feature>
<protein>
    <submittedName>
        <fullName evidence="8">Type III secretion system export apparatus subunit SctT</fullName>
    </submittedName>
</protein>
<keyword evidence="3 7" id="KW-1003">Cell membrane</keyword>
<sequence length="259" mass="27192">MNSHEIGALQAEVVPIVLALPRLLAAFLVLPYFAGTALGGAVRGAFVLVLAAFVAPAVPVTALPGAGPWLVIVCKETLIGLLLGLGFGVFVWALQCVGELIDFQSGTANAAFFDPIAGHEIGPTGDLLFRLAVTLFVSAGGLLGLIGALFESYQLWPVASYFPDARAVLQAFAVREGDAILAWITKLAAPVIFVLVLVDLGVGLVGRVAPQLNVFVVAQPLKGLLAILVLALVLHIVYAGLQDFLRPDNSVLQFLRHVL</sequence>